<keyword evidence="3" id="KW-0378">Hydrolase</keyword>
<keyword evidence="3" id="KW-0645">Protease</keyword>
<feature type="transmembrane region" description="Helical" evidence="1">
    <location>
        <begin position="12"/>
        <end position="32"/>
    </location>
</feature>
<evidence type="ECO:0000256" key="1">
    <source>
        <dbReference type="SAM" id="Phobius"/>
    </source>
</evidence>
<feature type="transmembrane region" description="Helical" evidence="1">
    <location>
        <begin position="302"/>
        <end position="325"/>
    </location>
</feature>
<evidence type="ECO:0000313" key="4">
    <source>
        <dbReference type="Proteomes" id="UP000723714"/>
    </source>
</evidence>
<evidence type="ECO:0000259" key="2">
    <source>
        <dbReference type="Pfam" id="PF02517"/>
    </source>
</evidence>
<dbReference type="InterPro" id="IPR042150">
    <property type="entry name" value="MmRce1-like"/>
</dbReference>
<organism evidence="3 4">
    <name type="scientific">Faecalicatena faecalis</name>
    <dbReference type="NCBI Taxonomy" id="2726362"/>
    <lineage>
        <taxon>Bacteria</taxon>
        <taxon>Bacillati</taxon>
        <taxon>Bacillota</taxon>
        <taxon>Clostridia</taxon>
        <taxon>Lachnospirales</taxon>
        <taxon>Lachnospiraceae</taxon>
        <taxon>Faecalicatena</taxon>
    </lineage>
</organism>
<feature type="transmembrane region" description="Helical" evidence="1">
    <location>
        <begin position="44"/>
        <end position="60"/>
    </location>
</feature>
<keyword evidence="3" id="KW-0482">Metalloprotease</keyword>
<name>A0ABS6D275_9FIRM</name>
<keyword evidence="4" id="KW-1185">Reference proteome</keyword>
<accession>A0ABS6D275</accession>
<feature type="transmembrane region" description="Helical" evidence="1">
    <location>
        <begin position="175"/>
        <end position="194"/>
    </location>
</feature>
<dbReference type="Proteomes" id="UP000723714">
    <property type="component" value="Unassembled WGS sequence"/>
</dbReference>
<dbReference type="PANTHER" id="PTHR35797">
    <property type="entry name" value="PROTEASE-RELATED"/>
    <property type="match status" value="1"/>
</dbReference>
<dbReference type="EMBL" id="JABACJ020000003">
    <property type="protein sequence ID" value="MBU3875291.1"/>
    <property type="molecule type" value="Genomic_DNA"/>
</dbReference>
<sequence>MLSKLEKKQLLIYVIVAYGVTFLLGLVMWYGFASGEDVSVFPNAQMLYPAAGVMLAYLITKKGDGGIPKRFYLSYLIITLLMVLCAVVSVFAGDMQWNLCSQFILIAGSIVCGILMLTEKKEKRAAVGLRWKKGKSSVLCILLFVGLYLLRTAISYGLSGQLWVMGEIAKNPTTWILLFTILINFFFVFIAFFGEEYGWRYFLQPLLQRRFGKRAGVILLGVVWGLWHMPVNFFYYTPDNGFYGMVGQQITCITLGIFFAYAYMKTQNIWVPVILHFLNNNLVPIVTGTFSAEVIHNQSVEWAALIPALIVNGVIFGGFILAKVFRKEDGQGEKQEKISVEM</sequence>
<keyword evidence="1" id="KW-0812">Transmembrane</keyword>
<dbReference type="GO" id="GO:0008237">
    <property type="term" value="F:metallopeptidase activity"/>
    <property type="evidence" value="ECO:0007669"/>
    <property type="project" value="UniProtKB-KW"/>
</dbReference>
<feature type="transmembrane region" description="Helical" evidence="1">
    <location>
        <begin position="99"/>
        <end position="117"/>
    </location>
</feature>
<dbReference type="Pfam" id="PF02517">
    <property type="entry name" value="Rce1-like"/>
    <property type="match status" value="1"/>
</dbReference>
<proteinExistence type="predicted"/>
<comment type="caution">
    <text evidence="3">The sequence shown here is derived from an EMBL/GenBank/DDBJ whole genome shotgun (WGS) entry which is preliminary data.</text>
</comment>
<feature type="domain" description="CAAX prenyl protease 2/Lysostaphin resistance protein A-like" evidence="2">
    <location>
        <begin position="181"/>
        <end position="280"/>
    </location>
</feature>
<protein>
    <submittedName>
        <fullName evidence="3">CPBP family intramembrane metalloprotease</fullName>
    </submittedName>
</protein>
<gene>
    <name evidence="3" type="ORF">HGO97_005600</name>
</gene>
<feature type="transmembrane region" description="Helical" evidence="1">
    <location>
        <begin position="215"/>
        <end position="236"/>
    </location>
</feature>
<dbReference type="RefSeq" id="WP_216240202.1">
    <property type="nucleotide sequence ID" value="NZ_JABACJ020000003.1"/>
</dbReference>
<keyword evidence="1" id="KW-0472">Membrane</keyword>
<feature type="transmembrane region" description="Helical" evidence="1">
    <location>
        <begin position="269"/>
        <end position="290"/>
    </location>
</feature>
<feature type="transmembrane region" description="Helical" evidence="1">
    <location>
        <begin position="242"/>
        <end position="262"/>
    </location>
</feature>
<evidence type="ECO:0000313" key="3">
    <source>
        <dbReference type="EMBL" id="MBU3875291.1"/>
    </source>
</evidence>
<dbReference type="InterPro" id="IPR003675">
    <property type="entry name" value="Rce1/LyrA-like_dom"/>
</dbReference>
<feature type="transmembrane region" description="Helical" evidence="1">
    <location>
        <begin position="138"/>
        <end position="163"/>
    </location>
</feature>
<reference evidence="3 4" key="1">
    <citation type="submission" date="2021-06" db="EMBL/GenBank/DDBJ databases">
        <title>Faecalicatena sp. nov. isolated from porcine feces.</title>
        <authorList>
            <person name="Oh B.S."/>
            <person name="Lee J.H."/>
        </authorList>
    </citation>
    <scope>NUCLEOTIDE SEQUENCE [LARGE SCALE GENOMIC DNA]</scope>
    <source>
        <strain evidence="3 4">AGMB00832</strain>
    </source>
</reference>
<dbReference type="PANTHER" id="PTHR35797:SF1">
    <property type="entry name" value="PROTEASE"/>
    <property type="match status" value="1"/>
</dbReference>
<keyword evidence="1" id="KW-1133">Transmembrane helix</keyword>
<feature type="transmembrane region" description="Helical" evidence="1">
    <location>
        <begin position="72"/>
        <end position="93"/>
    </location>
</feature>